<organism evidence="2 3">
    <name type="scientific">Rhizoclosmatium globosum</name>
    <dbReference type="NCBI Taxonomy" id="329046"/>
    <lineage>
        <taxon>Eukaryota</taxon>
        <taxon>Fungi</taxon>
        <taxon>Fungi incertae sedis</taxon>
        <taxon>Chytridiomycota</taxon>
        <taxon>Chytridiomycota incertae sedis</taxon>
        <taxon>Chytridiomycetes</taxon>
        <taxon>Chytridiales</taxon>
        <taxon>Chytriomycetaceae</taxon>
        <taxon>Rhizoclosmatium</taxon>
    </lineage>
</organism>
<feature type="chain" id="PRO_5012869840" description="IGFBP N-terminal domain-containing protein" evidence="1">
    <location>
        <begin position="19"/>
        <end position="238"/>
    </location>
</feature>
<proteinExistence type="predicted"/>
<dbReference type="Proteomes" id="UP000193642">
    <property type="component" value="Unassembled WGS sequence"/>
</dbReference>
<reference evidence="2 3" key="1">
    <citation type="submission" date="2016-07" db="EMBL/GenBank/DDBJ databases">
        <title>Pervasive Adenine N6-methylation of Active Genes in Fungi.</title>
        <authorList>
            <consortium name="DOE Joint Genome Institute"/>
            <person name="Mondo S.J."/>
            <person name="Dannebaum R.O."/>
            <person name="Kuo R.C."/>
            <person name="Labutti K."/>
            <person name="Haridas S."/>
            <person name="Kuo A."/>
            <person name="Salamov A."/>
            <person name="Ahrendt S.R."/>
            <person name="Lipzen A."/>
            <person name="Sullivan W."/>
            <person name="Andreopoulos W.B."/>
            <person name="Clum A."/>
            <person name="Lindquist E."/>
            <person name="Daum C."/>
            <person name="Ramamoorthy G.K."/>
            <person name="Gryganskyi A."/>
            <person name="Culley D."/>
            <person name="Magnuson J.K."/>
            <person name="James T.Y."/>
            <person name="O'Malley M.A."/>
            <person name="Stajich J.E."/>
            <person name="Spatafora J.W."/>
            <person name="Visel A."/>
            <person name="Grigoriev I.V."/>
        </authorList>
    </citation>
    <scope>NUCLEOTIDE SEQUENCE [LARGE SCALE GENOMIC DNA]</scope>
    <source>
        <strain evidence="2 3">JEL800</strain>
    </source>
</reference>
<evidence type="ECO:0000313" key="2">
    <source>
        <dbReference type="EMBL" id="ORY52655.1"/>
    </source>
</evidence>
<dbReference type="AlphaFoldDB" id="A0A1Y2D249"/>
<feature type="signal peptide" evidence="1">
    <location>
        <begin position="1"/>
        <end position="18"/>
    </location>
</feature>
<evidence type="ECO:0008006" key="4">
    <source>
        <dbReference type="Google" id="ProtNLM"/>
    </source>
</evidence>
<sequence>MQFITIISFAVAATLVTAADPKTNPVGGACGGGTQNAPICETNLDCVPTSNAIGAKESVPSSLATLEAMPTTRLPKHKRLCDAPVVPTVFPPPKGIAGICKKATPVGGVCGGNATNTPLCDVNLDCVAPSVGSQGICTVKTSDVGGPCQQLDFPNTSAVCKTGLVCEAAVAPAVFPPPKGIAGKCKKADAPVTTATSAATYAATTTKVASTTKFLVSGASVQTGFFAAGIIVVGAFTL</sequence>
<comment type="caution">
    <text evidence="2">The sequence shown here is derived from an EMBL/GenBank/DDBJ whole genome shotgun (WGS) entry which is preliminary data.</text>
</comment>
<keyword evidence="3" id="KW-1185">Reference proteome</keyword>
<name>A0A1Y2D249_9FUNG</name>
<gene>
    <name evidence="2" type="ORF">BCR33DRAFT_733311</name>
</gene>
<evidence type="ECO:0000313" key="3">
    <source>
        <dbReference type="Proteomes" id="UP000193642"/>
    </source>
</evidence>
<evidence type="ECO:0000256" key="1">
    <source>
        <dbReference type="SAM" id="SignalP"/>
    </source>
</evidence>
<keyword evidence="1" id="KW-0732">Signal</keyword>
<dbReference type="EMBL" id="MCGO01000003">
    <property type="protein sequence ID" value="ORY52655.1"/>
    <property type="molecule type" value="Genomic_DNA"/>
</dbReference>
<accession>A0A1Y2D249</accession>
<protein>
    <recommendedName>
        <fullName evidence="4">IGFBP N-terminal domain-containing protein</fullName>
    </recommendedName>
</protein>